<dbReference type="EMBL" id="CADCWM010000323">
    <property type="protein sequence ID" value="CAA9553438.1"/>
    <property type="molecule type" value="Genomic_DNA"/>
</dbReference>
<proteinExistence type="predicted"/>
<sequence>ERMGRTSPASMSTRRASSTSSSGRSDC</sequence>
<evidence type="ECO:0000313" key="2">
    <source>
        <dbReference type="EMBL" id="CAA9553438.1"/>
    </source>
</evidence>
<feature type="non-terminal residue" evidence="2">
    <location>
        <position position="1"/>
    </location>
</feature>
<protein>
    <submittedName>
        <fullName evidence="2">Uncharacterized protein</fullName>
    </submittedName>
</protein>
<reference evidence="2" key="1">
    <citation type="submission" date="2020-02" db="EMBL/GenBank/DDBJ databases">
        <authorList>
            <person name="Meier V. D."/>
        </authorList>
    </citation>
    <scope>NUCLEOTIDE SEQUENCE</scope>
    <source>
        <strain evidence="2">AVDCRST_MAG88</strain>
    </source>
</reference>
<dbReference type="AlphaFoldDB" id="A0A6J4UMK6"/>
<feature type="non-terminal residue" evidence="2">
    <location>
        <position position="27"/>
    </location>
</feature>
<accession>A0A6J4UMK6</accession>
<organism evidence="2">
    <name type="scientific">uncultured Thermomicrobiales bacterium</name>
    <dbReference type="NCBI Taxonomy" id="1645740"/>
    <lineage>
        <taxon>Bacteria</taxon>
        <taxon>Pseudomonadati</taxon>
        <taxon>Thermomicrobiota</taxon>
        <taxon>Thermomicrobia</taxon>
        <taxon>Thermomicrobiales</taxon>
        <taxon>environmental samples</taxon>
    </lineage>
</organism>
<gene>
    <name evidence="2" type="ORF">AVDCRST_MAG88-929</name>
</gene>
<name>A0A6J4UMK6_9BACT</name>
<evidence type="ECO:0000256" key="1">
    <source>
        <dbReference type="SAM" id="MobiDB-lite"/>
    </source>
</evidence>
<feature type="region of interest" description="Disordered" evidence="1">
    <location>
        <begin position="1"/>
        <end position="27"/>
    </location>
</feature>